<dbReference type="OrthoDB" id="1386521at2759"/>
<accession>A0A8T2T465</accession>
<comment type="caution">
    <text evidence="2">The sequence shown here is derived from an EMBL/GenBank/DDBJ whole genome shotgun (WGS) entry which is preliminary data.</text>
</comment>
<reference evidence="2" key="1">
    <citation type="submission" date="2021-08" db="EMBL/GenBank/DDBJ databases">
        <title>WGS assembly of Ceratopteris richardii.</title>
        <authorList>
            <person name="Marchant D.B."/>
            <person name="Chen G."/>
            <person name="Jenkins J."/>
            <person name="Shu S."/>
            <person name="Leebens-Mack J."/>
            <person name="Grimwood J."/>
            <person name="Schmutz J."/>
            <person name="Soltis P."/>
            <person name="Soltis D."/>
            <person name="Chen Z.-H."/>
        </authorList>
    </citation>
    <scope>NUCLEOTIDE SEQUENCE</scope>
    <source>
        <strain evidence="2">Whitten #5841</strain>
        <tissue evidence="2">Leaf</tissue>
    </source>
</reference>
<protein>
    <recommendedName>
        <fullName evidence="4">HAT C-terminal dimerisation domain-containing protein</fullName>
    </recommendedName>
</protein>
<evidence type="ECO:0008006" key="4">
    <source>
        <dbReference type="Google" id="ProtNLM"/>
    </source>
</evidence>
<sequence length="221" mass="24549">MDIQSMSCHALRVLSQDSCVSPCERNWSSFSLVHTKLRNRLSVAQLERVIFCKANLRLLQSVKDLKGPRQVSPVLFETAFTDGSGDIDSSVHDEQDEIYRLLHSELKTFDRHVIRSRSRSLARGIDTEVVANVPSTSTAPPTSRGQRCKMRPRRRGDPVPLEDDIQDPDELFAGVSIDLSIMLIPDFDDEGNVLVMGGILSSEASSSEESLSLDDSTKSDD</sequence>
<feature type="region of interest" description="Disordered" evidence="1">
    <location>
        <begin position="133"/>
        <end position="167"/>
    </location>
</feature>
<dbReference type="AlphaFoldDB" id="A0A8T2T465"/>
<dbReference type="Proteomes" id="UP000825935">
    <property type="component" value="Chromosome 15"/>
</dbReference>
<dbReference type="SUPFAM" id="SSF53098">
    <property type="entry name" value="Ribonuclease H-like"/>
    <property type="match status" value="1"/>
</dbReference>
<dbReference type="InterPro" id="IPR012337">
    <property type="entry name" value="RNaseH-like_sf"/>
</dbReference>
<organism evidence="2 3">
    <name type="scientific">Ceratopteris richardii</name>
    <name type="common">Triangle waterfern</name>
    <dbReference type="NCBI Taxonomy" id="49495"/>
    <lineage>
        <taxon>Eukaryota</taxon>
        <taxon>Viridiplantae</taxon>
        <taxon>Streptophyta</taxon>
        <taxon>Embryophyta</taxon>
        <taxon>Tracheophyta</taxon>
        <taxon>Polypodiopsida</taxon>
        <taxon>Polypodiidae</taxon>
        <taxon>Polypodiales</taxon>
        <taxon>Pteridineae</taxon>
        <taxon>Pteridaceae</taxon>
        <taxon>Parkerioideae</taxon>
        <taxon>Ceratopteris</taxon>
    </lineage>
</organism>
<proteinExistence type="predicted"/>
<evidence type="ECO:0000256" key="1">
    <source>
        <dbReference type="SAM" id="MobiDB-lite"/>
    </source>
</evidence>
<feature type="compositionally biased region" description="Polar residues" evidence="1">
    <location>
        <begin position="133"/>
        <end position="145"/>
    </location>
</feature>
<evidence type="ECO:0000313" key="3">
    <source>
        <dbReference type="Proteomes" id="UP000825935"/>
    </source>
</evidence>
<dbReference type="EMBL" id="CM035420">
    <property type="protein sequence ID" value="KAH7404522.1"/>
    <property type="molecule type" value="Genomic_DNA"/>
</dbReference>
<name>A0A8T2T465_CERRI</name>
<gene>
    <name evidence="2" type="ORF">KP509_15G029700</name>
</gene>
<evidence type="ECO:0000313" key="2">
    <source>
        <dbReference type="EMBL" id="KAH7404522.1"/>
    </source>
</evidence>
<keyword evidence="3" id="KW-1185">Reference proteome</keyword>